<organism evidence="1 2">
    <name type="scientific">Desulfosarcina ovata subsp. sediminis</name>
    <dbReference type="NCBI Taxonomy" id="885957"/>
    <lineage>
        <taxon>Bacteria</taxon>
        <taxon>Pseudomonadati</taxon>
        <taxon>Thermodesulfobacteriota</taxon>
        <taxon>Desulfobacteria</taxon>
        <taxon>Desulfobacterales</taxon>
        <taxon>Desulfosarcinaceae</taxon>
        <taxon>Desulfosarcina</taxon>
    </lineage>
</organism>
<evidence type="ECO:0000313" key="1">
    <source>
        <dbReference type="EMBL" id="BBO79522.1"/>
    </source>
</evidence>
<dbReference type="KEGG" id="dov:DSCO28_00880"/>
<dbReference type="Proteomes" id="UP000425960">
    <property type="component" value="Chromosome"/>
</dbReference>
<name>A0A5K7ZC28_9BACT</name>
<dbReference type="EMBL" id="AP021876">
    <property type="protein sequence ID" value="BBO79522.1"/>
    <property type="molecule type" value="Genomic_DNA"/>
</dbReference>
<reference evidence="1 2" key="1">
    <citation type="submission" date="2019-11" db="EMBL/GenBank/DDBJ databases">
        <title>Comparative genomics of hydrocarbon-degrading Desulfosarcina strains.</title>
        <authorList>
            <person name="Watanabe M."/>
            <person name="Kojima H."/>
            <person name="Fukui M."/>
        </authorList>
    </citation>
    <scope>NUCLEOTIDE SEQUENCE [LARGE SCALE GENOMIC DNA]</scope>
    <source>
        <strain evidence="1 2">28bB2T</strain>
    </source>
</reference>
<accession>A0A5K7ZC28</accession>
<protein>
    <submittedName>
        <fullName evidence="1">Uncharacterized protein</fullName>
    </submittedName>
</protein>
<proteinExistence type="predicted"/>
<gene>
    <name evidence="1" type="ORF">DSCO28_00880</name>
</gene>
<dbReference type="AlphaFoldDB" id="A0A5K7ZC28"/>
<sequence>MAPLFLQYKRRLQNDYRMLMQACVYLAAAGSTDVTVEYVMPTLDCVLTVAPNLCPNLPPEIAKIRIAESVQKRL</sequence>
<evidence type="ECO:0000313" key="2">
    <source>
        <dbReference type="Proteomes" id="UP000425960"/>
    </source>
</evidence>